<keyword evidence="7" id="KW-1185">Reference proteome</keyword>
<keyword evidence="1" id="KW-0805">Transcription regulation</keyword>
<dbReference type="GO" id="GO:0006355">
    <property type="term" value="P:regulation of DNA-templated transcription"/>
    <property type="evidence" value="ECO:0007669"/>
    <property type="project" value="InterPro"/>
</dbReference>
<dbReference type="InterPro" id="IPR016032">
    <property type="entry name" value="Sig_transdc_resp-reg_C-effctor"/>
</dbReference>
<organism evidence="6 7">
    <name type="scientific">Tengunoibacter tsumagoiensis</name>
    <dbReference type="NCBI Taxonomy" id="2014871"/>
    <lineage>
        <taxon>Bacteria</taxon>
        <taxon>Bacillati</taxon>
        <taxon>Chloroflexota</taxon>
        <taxon>Ktedonobacteria</taxon>
        <taxon>Ktedonobacterales</taxon>
        <taxon>Dictyobacteraceae</taxon>
        <taxon>Tengunoibacter</taxon>
    </lineage>
</organism>
<dbReference type="InterPro" id="IPR011990">
    <property type="entry name" value="TPR-like_helical_dom_sf"/>
</dbReference>
<evidence type="ECO:0000313" key="7">
    <source>
        <dbReference type="Proteomes" id="UP000287352"/>
    </source>
</evidence>
<dbReference type="PROSITE" id="PS50043">
    <property type="entry name" value="HTH_LUXR_2"/>
    <property type="match status" value="1"/>
</dbReference>
<sequence>MPKSPAYTLMWSSEDHMYVLHTSEHPPLLIKPENEEGWHAWLRVHASFSFQGQSGHLNVLKESRSRGSGYWYAYHTNAGRTRKHYLGRSEAVTFAHLEEVARDLQEIKHDSSRPSSHTAFLPSEPFRKETPSSTGSPGRKLDDSSLMMVTTRLSPPQLPATLVVRERLLAVLDAALSRPLTLLSASAGWGKTTLLATWAYRHPQLVPWLPLEEMDNDPTRFWTSLIEALRRCRPEIGGRALSLLQASAPLATSLTALLNELASQHVATSPILLILDDYHVINEPMIHSSLTFWLEHLPPHVHLLLPSRTDPDLPLARLRVRGHLGELRNSELRFTREETQAFLTQRMGLALSEADIALLQARTEGWIASLQLAALVLQNHATPSIYVQTLSGSQRFVLDYLREEILASLPAELQTFLLQTSWLNPLSASLCDAVREREDSAHLLEQVERANLFLHSLDEHRQWYRYHSLWAQAMQHEARRRLGTAAVGELYAKASQWYEQQQLVPEAIEAALRGEHFSRAMMLMKRFVAPHTFRNEYSLVCSWLKRTPDEVLQVQPELCFQFTLALMLTTDRRSSDTWTRSEQLLQWAEQGFEASEQRERHGDALQLHAVLAFFQEDLMHLFLLTHQAQPLLTEHSLMYPNNLLIRGLEALLAGEVQVAWVHLLEGYERIKNLGDHAGAFGAALFLGEVCLEKGELYRASHYFHQALGHIEEDESLVRQQFLLETGDTEPFFVSWAYHCLARLAYERNKLDEAWQYLSQAQALRERPEKEIHVLASGALIQARLLRASGEPDQALDLLLKWEKYARFPGPLSTIRMFRLELQLAQGDLAPGEQWTQTREEVPLLAQEHTLPLLHQQEKALLLARVHIAQKQGMAALKTLAPWKEKAQAQGRAQSVLRMQILEALAYVVCQEHSQARSSLLQALQMAQPEHSQRLFLDEGPVMESLLRTLLPELYEASLRSFVRTLLRAFVERPDVRSVASPQEASLPLEPLSDQEQRVLRLLVAGRSNPEIANVLVISVNTVKTHVQSLYRKLGVRNRVEASTVARHSSLL</sequence>
<dbReference type="RefSeq" id="WP_126583003.1">
    <property type="nucleotide sequence ID" value="NZ_BIFR01000002.1"/>
</dbReference>
<dbReference type="GO" id="GO:0003677">
    <property type="term" value="F:DNA binding"/>
    <property type="evidence" value="ECO:0007669"/>
    <property type="project" value="UniProtKB-KW"/>
</dbReference>
<dbReference type="CDD" id="cd06170">
    <property type="entry name" value="LuxR_C_like"/>
    <property type="match status" value="1"/>
</dbReference>
<dbReference type="PROSITE" id="PS00622">
    <property type="entry name" value="HTH_LUXR_1"/>
    <property type="match status" value="1"/>
</dbReference>
<evidence type="ECO:0000259" key="5">
    <source>
        <dbReference type="PROSITE" id="PS50043"/>
    </source>
</evidence>
<dbReference type="InterPro" id="IPR027417">
    <property type="entry name" value="P-loop_NTPase"/>
</dbReference>
<feature type="domain" description="HTH luxR-type" evidence="5">
    <location>
        <begin position="984"/>
        <end position="1049"/>
    </location>
</feature>
<gene>
    <name evidence="6" type="ORF">KTT_54190</name>
</gene>
<dbReference type="InterPro" id="IPR059106">
    <property type="entry name" value="WHD_MalT"/>
</dbReference>
<comment type="caution">
    <text evidence="6">The sequence shown here is derived from an EMBL/GenBank/DDBJ whole genome shotgun (WGS) entry which is preliminary data.</text>
</comment>
<dbReference type="InterPro" id="IPR041617">
    <property type="entry name" value="TPR_MalT"/>
</dbReference>
<evidence type="ECO:0000256" key="2">
    <source>
        <dbReference type="ARBA" id="ARBA00023125"/>
    </source>
</evidence>
<dbReference type="SUPFAM" id="SSF48452">
    <property type="entry name" value="TPR-like"/>
    <property type="match status" value="1"/>
</dbReference>
<name>A0A402A8S1_9CHLR</name>
<dbReference type="EMBL" id="BIFR01000002">
    <property type="protein sequence ID" value="GCE15560.1"/>
    <property type="molecule type" value="Genomic_DNA"/>
</dbReference>
<dbReference type="PRINTS" id="PR00038">
    <property type="entry name" value="HTHLUXR"/>
</dbReference>
<keyword evidence="3" id="KW-0804">Transcription</keyword>
<keyword evidence="2" id="KW-0238">DNA-binding</keyword>
<reference evidence="7" key="1">
    <citation type="submission" date="2018-12" db="EMBL/GenBank/DDBJ databases">
        <title>Tengunoibacter tsumagoiensis gen. nov., sp. nov., Dictyobacter kobayashii sp. nov., D. alpinus sp. nov., and D. joshuensis sp. nov. and description of Dictyobacteraceae fam. nov. within the order Ktedonobacterales isolated from Tengu-no-mugimeshi.</title>
        <authorList>
            <person name="Wang C.M."/>
            <person name="Zheng Y."/>
            <person name="Sakai Y."/>
            <person name="Toyoda A."/>
            <person name="Minakuchi Y."/>
            <person name="Abe K."/>
            <person name="Yokota A."/>
            <person name="Yabe S."/>
        </authorList>
    </citation>
    <scope>NUCLEOTIDE SEQUENCE [LARGE SCALE GENOMIC DNA]</scope>
    <source>
        <strain evidence="7">Uno3</strain>
    </source>
</reference>
<evidence type="ECO:0000256" key="3">
    <source>
        <dbReference type="ARBA" id="ARBA00023163"/>
    </source>
</evidence>
<dbReference type="SUPFAM" id="SSF46894">
    <property type="entry name" value="C-terminal effector domain of the bipartite response regulators"/>
    <property type="match status" value="1"/>
</dbReference>
<dbReference type="PANTHER" id="PTHR44688">
    <property type="entry name" value="DNA-BINDING TRANSCRIPTIONAL ACTIVATOR DEVR_DOSR"/>
    <property type="match status" value="1"/>
</dbReference>
<dbReference type="InterPro" id="IPR000792">
    <property type="entry name" value="Tscrpt_reg_LuxR_C"/>
</dbReference>
<dbReference type="Gene3D" id="1.25.40.10">
    <property type="entry name" value="Tetratricopeptide repeat domain"/>
    <property type="match status" value="1"/>
</dbReference>
<dbReference type="PANTHER" id="PTHR44688:SF16">
    <property type="entry name" value="DNA-BINDING TRANSCRIPTIONAL ACTIVATOR DEVR_DOSR"/>
    <property type="match status" value="1"/>
</dbReference>
<feature type="region of interest" description="Disordered" evidence="4">
    <location>
        <begin position="107"/>
        <end position="142"/>
    </location>
</feature>
<protein>
    <submittedName>
        <fullName evidence="6">LuxR family transcriptional regulator</fullName>
    </submittedName>
</protein>
<dbReference type="Gene3D" id="3.40.50.300">
    <property type="entry name" value="P-loop containing nucleotide triphosphate hydrolases"/>
    <property type="match status" value="1"/>
</dbReference>
<evidence type="ECO:0000313" key="6">
    <source>
        <dbReference type="EMBL" id="GCE15560.1"/>
    </source>
</evidence>
<proteinExistence type="predicted"/>
<dbReference type="InterPro" id="IPR036388">
    <property type="entry name" value="WH-like_DNA-bd_sf"/>
</dbReference>
<evidence type="ECO:0000256" key="4">
    <source>
        <dbReference type="SAM" id="MobiDB-lite"/>
    </source>
</evidence>
<dbReference type="OrthoDB" id="135557at2"/>
<accession>A0A402A8S1</accession>
<dbReference type="Pfam" id="PF00196">
    <property type="entry name" value="GerE"/>
    <property type="match status" value="1"/>
</dbReference>
<dbReference type="Pfam" id="PF25873">
    <property type="entry name" value="WHD_MalT"/>
    <property type="match status" value="1"/>
</dbReference>
<dbReference type="Proteomes" id="UP000287352">
    <property type="component" value="Unassembled WGS sequence"/>
</dbReference>
<dbReference type="SMART" id="SM00421">
    <property type="entry name" value="HTH_LUXR"/>
    <property type="match status" value="1"/>
</dbReference>
<dbReference type="Gene3D" id="1.10.10.10">
    <property type="entry name" value="Winged helix-like DNA-binding domain superfamily/Winged helix DNA-binding domain"/>
    <property type="match status" value="1"/>
</dbReference>
<dbReference type="Pfam" id="PF17874">
    <property type="entry name" value="TPR_MalT"/>
    <property type="match status" value="1"/>
</dbReference>
<dbReference type="SUPFAM" id="SSF52540">
    <property type="entry name" value="P-loop containing nucleoside triphosphate hydrolases"/>
    <property type="match status" value="1"/>
</dbReference>
<dbReference type="AlphaFoldDB" id="A0A402A8S1"/>
<evidence type="ECO:0000256" key="1">
    <source>
        <dbReference type="ARBA" id="ARBA00023015"/>
    </source>
</evidence>